<dbReference type="PANTHER" id="PTHR33110">
    <property type="entry name" value="F-BOX/KELCH-REPEAT PROTEIN-RELATED"/>
    <property type="match status" value="1"/>
</dbReference>
<dbReference type="InterPro" id="IPR005174">
    <property type="entry name" value="KIB1-4_b-propeller"/>
</dbReference>
<sequence>MAGICWIEDLPPEIVTLIWRRLPWHTARFTFRAVCRAWRHMPTPTPLPSLCFNTNKFQSFANGELPYRFAPADQNRTGERCYGCYDNWFLLCNWPGNAGRSPTFSLSNPLSGATIEGIPLYSDDTKGIMGFPMPKVIVCSPDLVVALLCCGSVAFYRPGALLRSVSPSVEAGSWRRLIRDITLYRGKVYAIDNNDNIFVHELGGNHGNSAGAPKKPRCAARHVVMTQPSNTSKEAKRWMRYLVVCRDNLLMVRWSVPSGNRSSSSAAKATKGVKLRVFQADLDMGRWLEVEDLGDHALFIGPGCSKALRLTGDDQRFQGNRVYFLGYDLLGSCRPLTYGDSPTYGFYDLTSCKITQIFLTGKWNVWPQHSMEWFFP</sequence>
<accession>A0A5J9USR2</accession>
<evidence type="ECO:0000313" key="3">
    <source>
        <dbReference type="Proteomes" id="UP000324897"/>
    </source>
</evidence>
<dbReference type="Pfam" id="PF03478">
    <property type="entry name" value="Beta-prop_KIB1-4"/>
    <property type="match status" value="1"/>
</dbReference>
<dbReference type="EMBL" id="RWGY01000013">
    <property type="protein sequence ID" value="TVU26862.1"/>
    <property type="molecule type" value="Genomic_DNA"/>
</dbReference>
<organism evidence="2 3">
    <name type="scientific">Eragrostis curvula</name>
    <name type="common">weeping love grass</name>
    <dbReference type="NCBI Taxonomy" id="38414"/>
    <lineage>
        <taxon>Eukaryota</taxon>
        <taxon>Viridiplantae</taxon>
        <taxon>Streptophyta</taxon>
        <taxon>Embryophyta</taxon>
        <taxon>Tracheophyta</taxon>
        <taxon>Spermatophyta</taxon>
        <taxon>Magnoliopsida</taxon>
        <taxon>Liliopsida</taxon>
        <taxon>Poales</taxon>
        <taxon>Poaceae</taxon>
        <taxon>PACMAD clade</taxon>
        <taxon>Chloridoideae</taxon>
        <taxon>Eragrostideae</taxon>
        <taxon>Eragrostidinae</taxon>
        <taxon>Eragrostis</taxon>
    </lineage>
</organism>
<protein>
    <recommendedName>
        <fullName evidence="1">KIB1-4 beta-propeller domain-containing protein</fullName>
    </recommendedName>
</protein>
<proteinExistence type="predicted"/>
<keyword evidence="3" id="KW-1185">Reference proteome</keyword>
<gene>
    <name evidence="2" type="ORF">EJB05_29431</name>
</gene>
<dbReference type="PANTHER" id="PTHR33110:SF108">
    <property type="entry name" value="OS11G0154200 PROTEIN"/>
    <property type="match status" value="1"/>
</dbReference>
<dbReference type="SUPFAM" id="SSF81383">
    <property type="entry name" value="F-box domain"/>
    <property type="match status" value="1"/>
</dbReference>
<evidence type="ECO:0000313" key="2">
    <source>
        <dbReference type="EMBL" id="TVU26862.1"/>
    </source>
</evidence>
<dbReference type="Proteomes" id="UP000324897">
    <property type="component" value="Chromosome 2"/>
</dbReference>
<dbReference type="AlphaFoldDB" id="A0A5J9USR2"/>
<name>A0A5J9USR2_9POAL</name>
<reference evidence="2 3" key="1">
    <citation type="journal article" date="2019" name="Sci. Rep.">
        <title>A high-quality genome of Eragrostis curvula grass provides insights into Poaceae evolution and supports new strategies to enhance forage quality.</title>
        <authorList>
            <person name="Carballo J."/>
            <person name="Santos B.A.C.M."/>
            <person name="Zappacosta D."/>
            <person name="Garbus I."/>
            <person name="Selva J.P."/>
            <person name="Gallo C.A."/>
            <person name="Diaz A."/>
            <person name="Albertini E."/>
            <person name="Caccamo M."/>
            <person name="Echenique V."/>
        </authorList>
    </citation>
    <scope>NUCLEOTIDE SEQUENCE [LARGE SCALE GENOMIC DNA]</scope>
    <source>
        <strain evidence="3">cv. Victoria</strain>
        <tissue evidence="2">Leaf</tissue>
    </source>
</reference>
<feature type="non-terminal residue" evidence="2">
    <location>
        <position position="1"/>
    </location>
</feature>
<feature type="domain" description="KIB1-4 beta-propeller" evidence="1">
    <location>
        <begin position="68"/>
        <end position="347"/>
    </location>
</feature>
<comment type="caution">
    <text evidence="2">The sequence shown here is derived from an EMBL/GenBank/DDBJ whole genome shotgun (WGS) entry which is preliminary data.</text>
</comment>
<evidence type="ECO:0000259" key="1">
    <source>
        <dbReference type="Pfam" id="PF03478"/>
    </source>
</evidence>
<dbReference type="Gramene" id="TVU26862">
    <property type="protein sequence ID" value="TVU26862"/>
    <property type="gene ID" value="EJB05_29431"/>
</dbReference>
<dbReference type="OrthoDB" id="690940at2759"/>
<dbReference type="InterPro" id="IPR036047">
    <property type="entry name" value="F-box-like_dom_sf"/>
</dbReference>